<dbReference type="EMBL" id="CP003989">
    <property type="protein sequence ID" value="AGA33797.1"/>
    <property type="molecule type" value="Genomic_DNA"/>
</dbReference>
<evidence type="ECO:0000313" key="2">
    <source>
        <dbReference type="Proteomes" id="UP000010809"/>
    </source>
</evidence>
<dbReference type="eggNOG" id="COG3500">
    <property type="taxonomic scope" value="Bacteria"/>
</dbReference>
<dbReference type="Pfam" id="PF05954">
    <property type="entry name" value="Phage_GPD"/>
    <property type="match status" value="1"/>
</dbReference>
<dbReference type="RefSeq" id="WP_015258922.1">
    <property type="nucleotide sequence ID" value="NC_019902.2"/>
</dbReference>
<dbReference type="AlphaFoldDB" id="L0DXR0"/>
<accession>L0DXR0</accession>
<gene>
    <name evidence="1" type="ordered locus">TVNIR_2141</name>
</gene>
<dbReference type="Gene3D" id="3.55.50.10">
    <property type="entry name" value="Baseplate protein-like domains"/>
    <property type="match status" value="1"/>
</dbReference>
<dbReference type="STRING" id="1255043.TVNIR_2141"/>
<dbReference type="HOGENOM" id="CLU_061954_0_0_6"/>
<dbReference type="Gene3D" id="2.30.110.50">
    <property type="match status" value="1"/>
</dbReference>
<dbReference type="SUPFAM" id="SSF69279">
    <property type="entry name" value="Phage tail proteins"/>
    <property type="match status" value="1"/>
</dbReference>
<evidence type="ECO:0000313" key="1">
    <source>
        <dbReference type="EMBL" id="AGA33797.1"/>
    </source>
</evidence>
<dbReference type="PATRIC" id="fig|1255043.3.peg.2161"/>
<dbReference type="Proteomes" id="UP000010809">
    <property type="component" value="Chromosome"/>
</dbReference>
<evidence type="ECO:0008006" key="3">
    <source>
        <dbReference type="Google" id="ProtNLM"/>
    </source>
</evidence>
<organism evidence="1 2">
    <name type="scientific">Thioalkalivibrio nitratireducens (strain DSM 14787 / UNIQEM 213 / ALEN2)</name>
    <dbReference type="NCBI Taxonomy" id="1255043"/>
    <lineage>
        <taxon>Bacteria</taxon>
        <taxon>Pseudomonadati</taxon>
        <taxon>Pseudomonadota</taxon>
        <taxon>Gammaproteobacteria</taxon>
        <taxon>Chromatiales</taxon>
        <taxon>Ectothiorhodospiraceae</taxon>
        <taxon>Thioalkalivibrio</taxon>
    </lineage>
</organism>
<name>L0DXR0_THIND</name>
<reference evidence="1" key="1">
    <citation type="submission" date="2015-12" db="EMBL/GenBank/DDBJ databases">
        <authorList>
            <person name="Tikhonova T.V."/>
            <person name="Pavlov A.R."/>
            <person name="Beletsky A.V."/>
            <person name="Mardanov A.V."/>
            <person name="Sorokin D.Y."/>
            <person name="Ravin N.V."/>
            <person name="Popov V.O."/>
        </authorList>
    </citation>
    <scope>NUCLEOTIDE SEQUENCE</scope>
    <source>
        <strain evidence="1">DSM 14787</strain>
    </source>
</reference>
<keyword evidence="2" id="KW-1185">Reference proteome</keyword>
<sequence length="347" mass="38119">MHDTAFASSRPRIRVAGEARRDLQDALSAMIVNLPLTGCAHAELQLANFGQGEGQAPGLLFEDLRLGDEVELAIDTDGEGRIFHGEITALEERYGDGAPRLVLLLQDRLHRLGRRRRSRVFEDTTLDAVVRSVADDAGLEVEVSASTVAMDYHQLNESDLAFLLRLLAPLDIALRLEDGRLRVRPEEPDATPVRVDPQDNALQVRLIADLNHQHDATEVRGFNAATDQAAVASASTLATPPPGTTAAQLLGRLGWPGPEVVVQPFARSQGEADAFVAGRFRRRAKYFVSGDIRMLGQSALRSGREIELTGVSGRLRGTYQVVHCVHRFDNTAGYETELKVHRPDWND</sequence>
<dbReference type="KEGG" id="tni:TVNIR_2141"/>
<protein>
    <recommendedName>
        <fullName evidence="3">Phage protein D</fullName>
    </recommendedName>
</protein>
<dbReference type="OrthoDB" id="4070623at2"/>
<proteinExistence type="predicted"/>